<protein>
    <recommendedName>
        <fullName evidence="4">Colicin import membrane protein</fullName>
    </recommendedName>
</protein>
<name>A0A849HNZ2_9MICO</name>
<comment type="caution">
    <text evidence="2">The sequence shown here is derived from an EMBL/GenBank/DDBJ whole genome shotgun (WGS) entry which is preliminary data.</text>
</comment>
<proteinExistence type="predicted"/>
<feature type="region of interest" description="Disordered" evidence="1">
    <location>
        <begin position="137"/>
        <end position="247"/>
    </location>
</feature>
<feature type="region of interest" description="Disordered" evidence="1">
    <location>
        <begin position="32"/>
        <end position="57"/>
    </location>
</feature>
<feature type="region of interest" description="Disordered" evidence="1">
    <location>
        <begin position="262"/>
        <end position="306"/>
    </location>
</feature>
<evidence type="ECO:0000313" key="2">
    <source>
        <dbReference type="EMBL" id="NNM48264.1"/>
    </source>
</evidence>
<keyword evidence="3" id="KW-1185">Reference proteome</keyword>
<evidence type="ECO:0000313" key="3">
    <source>
        <dbReference type="Proteomes" id="UP000588586"/>
    </source>
</evidence>
<dbReference type="RefSeq" id="WP_171245387.1">
    <property type="nucleotide sequence ID" value="NZ_JABEPQ010000008.1"/>
</dbReference>
<feature type="compositionally biased region" description="Basic and acidic residues" evidence="1">
    <location>
        <begin position="137"/>
        <end position="157"/>
    </location>
</feature>
<sequence length="306" mass="32812">MSTQDSDGIDEALQGVTHVAMTAAARMGEQLARMREQQAREAQARSEQAAREYAARMTAERGAARASLSPVHRPEWWDTATAEDVAKAYTTAKAWSEVDPEAVRAEQRIVEEVRNRYGVDVTGRGEPAAVAEAIARADRARSQAAEERTGASGDRAEAVGLMAAADATDRAAEADARRVEAEARAQDVDPELADAIDPEQAGQAANAQAEADRARTQAEAEHGRASEMREDAGQSYDSAERREAMAQGLDHIENRAAVEARVRSDVAQGRPAADAVTSAPGRAPKARKTRGVPQTARTRQHPGRGR</sequence>
<feature type="compositionally biased region" description="Low complexity" evidence="1">
    <location>
        <begin position="200"/>
        <end position="209"/>
    </location>
</feature>
<organism evidence="2 3">
    <name type="scientific">Knoellia koreensis</name>
    <dbReference type="NCBI Taxonomy" id="2730921"/>
    <lineage>
        <taxon>Bacteria</taxon>
        <taxon>Bacillati</taxon>
        <taxon>Actinomycetota</taxon>
        <taxon>Actinomycetes</taxon>
        <taxon>Micrococcales</taxon>
        <taxon>Intrasporangiaceae</taxon>
        <taxon>Knoellia</taxon>
    </lineage>
</organism>
<dbReference type="AlphaFoldDB" id="A0A849HNZ2"/>
<dbReference type="Proteomes" id="UP000588586">
    <property type="component" value="Unassembled WGS sequence"/>
</dbReference>
<feature type="compositionally biased region" description="Basic and acidic residues" evidence="1">
    <location>
        <begin position="167"/>
        <end position="187"/>
    </location>
</feature>
<evidence type="ECO:0000256" key="1">
    <source>
        <dbReference type="SAM" id="MobiDB-lite"/>
    </source>
</evidence>
<gene>
    <name evidence="2" type="ORF">HJG52_19945</name>
</gene>
<accession>A0A849HNZ2</accession>
<dbReference type="EMBL" id="JABEPQ010000008">
    <property type="protein sequence ID" value="NNM48264.1"/>
    <property type="molecule type" value="Genomic_DNA"/>
</dbReference>
<reference evidence="2 3" key="1">
    <citation type="submission" date="2020-04" db="EMBL/GenBank/DDBJ databases">
        <title>Knoellia sp. isolate from air conditioner.</title>
        <authorList>
            <person name="Chea S."/>
            <person name="Kim D.-U."/>
        </authorList>
    </citation>
    <scope>NUCLEOTIDE SEQUENCE [LARGE SCALE GENOMIC DNA]</scope>
    <source>
        <strain evidence="2 3">DB2414S</strain>
    </source>
</reference>
<evidence type="ECO:0008006" key="4">
    <source>
        <dbReference type="Google" id="ProtNLM"/>
    </source>
</evidence>
<feature type="compositionally biased region" description="Basic and acidic residues" evidence="1">
    <location>
        <begin position="210"/>
        <end position="247"/>
    </location>
</feature>
<feature type="compositionally biased region" description="Acidic residues" evidence="1">
    <location>
        <begin position="188"/>
        <end position="197"/>
    </location>
</feature>